<evidence type="ECO:0000256" key="1">
    <source>
        <dbReference type="SAM" id="SignalP"/>
    </source>
</evidence>
<proteinExistence type="predicted"/>
<keyword evidence="1" id="KW-0732">Signal</keyword>
<protein>
    <submittedName>
        <fullName evidence="2">Putative secreted protein</fullName>
    </submittedName>
</protein>
<name>A0A224Y5I5_9HEMI</name>
<accession>A0A224Y5I5</accession>
<feature type="chain" id="PRO_5012488540" evidence="1">
    <location>
        <begin position="18"/>
        <end position="77"/>
    </location>
</feature>
<dbReference type="AlphaFoldDB" id="A0A224Y5I5"/>
<organism evidence="2">
    <name type="scientific">Panstrongylus lignarius</name>
    <dbReference type="NCBI Taxonomy" id="156445"/>
    <lineage>
        <taxon>Eukaryota</taxon>
        <taxon>Metazoa</taxon>
        <taxon>Ecdysozoa</taxon>
        <taxon>Arthropoda</taxon>
        <taxon>Hexapoda</taxon>
        <taxon>Insecta</taxon>
        <taxon>Pterygota</taxon>
        <taxon>Neoptera</taxon>
        <taxon>Paraneoptera</taxon>
        <taxon>Hemiptera</taxon>
        <taxon>Heteroptera</taxon>
        <taxon>Panheteroptera</taxon>
        <taxon>Cimicomorpha</taxon>
        <taxon>Reduviidae</taxon>
        <taxon>Triatominae</taxon>
        <taxon>Panstrongylus</taxon>
    </lineage>
</organism>
<evidence type="ECO:0000313" key="2">
    <source>
        <dbReference type="EMBL" id="JAW15749.1"/>
    </source>
</evidence>
<reference evidence="2" key="1">
    <citation type="journal article" date="2018" name="PLoS Negl. Trop. Dis.">
        <title>An insight into the salivary gland and fat body transcriptome of Panstrongylus lignarius (Hemiptera: Heteroptera), the main vector of Chagas disease in Peru.</title>
        <authorList>
            <person name="Nevoa J.C."/>
            <person name="Mendes M.T."/>
            <person name="da Silva M.V."/>
            <person name="Soares S.C."/>
            <person name="Oliveira C.J.F."/>
            <person name="Ribeiro J.M.C."/>
        </authorList>
    </citation>
    <scope>NUCLEOTIDE SEQUENCE</scope>
</reference>
<sequence length="77" mass="9014">MSKTFFLLLQSIHSIFSLYSEMQLKLYFCIIFPILQQEKLTFFASLGYLMIDAPYDRPFQSYSFQEALEVLTGCLPP</sequence>
<feature type="signal peptide" evidence="1">
    <location>
        <begin position="1"/>
        <end position="17"/>
    </location>
</feature>
<dbReference type="EMBL" id="GFTR01000677">
    <property type="protein sequence ID" value="JAW15749.1"/>
    <property type="molecule type" value="Transcribed_RNA"/>
</dbReference>